<evidence type="ECO:0000313" key="1">
    <source>
        <dbReference type="EMBL" id="KAF9963459.1"/>
    </source>
</evidence>
<dbReference type="OrthoDB" id="2322866at2759"/>
<dbReference type="SUPFAM" id="SSF52047">
    <property type="entry name" value="RNI-like"/>
    <property type="match status" value="2"/>
</dbReference>
<dbReference type="Gene3D" id="3.80.10.10">
    <property type="entry name" value="Ribonuclease Inhibitor"/>
    <property type="match status" value="1"/>
</dbReference>
<organism evidence="1 2">
    <name type="scientific">Modicella reniformis</name>
    <dbReference type="NCBI Taxonomy" id="1440133"/>
    <lineage>
        <taxon>Eukaryota</taxon>
        <taxon>Fungi</taxon>
        <taxon>Fungi incertae sedis</taxon>
        <taxon>Mucoromycota</taxon>
        <taxon>Mortierellomycotina</taxon>
        <taxon>Mortierellomycetes</taxon>
        <taxon>Mortierellales</taxon>
        <taxon>Mortierellaceae</taxon>
        <taxon>Modicella</taxon>
    </lineage>
</organism>
<accession>A0A9P6M248</accession>
<comment type="caution">
    <text evidence="1">The sequence shown here is derived from an EMBL/GenBank/DDBJ whole genome shotgun (WGS) entry which is preliminary data.</text>
</comment>
<protein>
    <submittedName>
        <fullName evidence="1">Uncharacterized protein</fullName>
    </submittedName>
</protein>
<dbReference type="InterPro" id="IPR032675">
    <property type="entry name" value="LRR_dom_sf"/>
</dbReference>
<evidence type="ECO:0000313" key="2">
    <source>
        <dbReference type="Proteomes" id="UP000749646"/>
    </source>
</evidence>
<reference evidence="1" key="1">
    <citation type="journal article" date="2020" name="Fungal Divers.">
        <title>Resolving the Mortierellaceae phylogeny through synthesis of multi-gene phylogenetics and phylogenomics.</title>
        <authorList>
            <person name="Vandepol N."/>
            <person name="Liber J."/>
            <person name="Desiro A."/>
            <person name="Na H."/>
            <person name="Kennedy M."/>
            <person name="Barry K."/>
            <person name="Grigoriev I.V."/>
            <person name="Miller A.N."/>
            <person name="O'Donnell K."/>
            <person name="Stajich J.E."/>
            <person name="Bonito G."/>
        </authorList>
    </citation>
    <scope>NUCLEOTIDE SEQUENCE</scope>
    <source>
        <strain evidence="1">MES-2147</strain>
    </source>
</reference>
<dbReference type="Proteomes" id="UP000749646">
    <property type="component" value="Unassembled WGS sequence"/>
</dbReference>
<gene>
    <name evidence="1" type="ORF">BGZ65_003232</name>
</gene>
<dbReference type="EMBL" id="JAAAHW010006289">
    <property type="protein sequence ID" value="KAF9963459.1"/>
    <property type="molecule type" value="Genomic_DNA"/>
</dbReference>
<sequence>MFHDPMLHQTFMKLFPSIPNCYSANVIRNREMVLIRNRIELAMLDRVMPQLTTLTVNVPLQVPRIKLTSMANLRRLELLGLSDQLEWTNGNGVLPEYAMTQLDKMLLFIWDHQRMFGTLRELKIENKQVQHRHGQLIRLVEAMGDRLEVLDVQFWTDATFYLDRFPTQQLKCLLLRAGKPPEPILGESSNMATFLSRCTKVQEIQIYTNEKDLFKVWRPGHQIETSHTPVLYDQHREMARITIAGVAECVISNVNEAVELFASTLETLTTRSWYGGRLAPVHLSWSRLTLSRLTELDLEGEVAWTFDFASLLNCPRLSRIRLAFTGPMPKKHPSIDNLTRVPNLQDVELGGIWLTLVNRGWPAVIARIYHLERLDLLACDGLTADQVFELVLDVIEQSAQWRLQVEASSNVLEGSEEQPLSSKRPIAYEYLYKHCRLQWVIVNKRLENQVMRQWRDWRKRLASAVTKGELRFLRASAERVHFSFVPTARPSH</sequence>
<proteinExistence type="predicted"/>
<keyword evidence="2" id="KW-1185">Reference proteome</keyword>
<name>A0A9P6M248_9FUNG</name>
<dbReference type="AlphaFoldDB" id="A0A9P6M248"/>